<evidence type="ECO:0000313" key="2">
    <source>
        <dbReference type="EMBL" id="CAB4147393.1"/>
    </source>
</evidence>
<proteinExistence type="predicted"/>
<feature type="region of interest" description="Disordered" evidence="1">
    <location>
        <begin position="1"/>
        <end position="78"/>
    </location>
</feature>
<accession>A0A6J5MPW0</accession>
<evidence type="ECO:0000256" key="1">
    <source>
        <dbReference type="SAM" id="MobiDB-lite"/>
    </source>
</evidence>
<dbReference type="EMBL" id="LR796476">
    <property type="protein sequence ID" value="CAB4147393.1"/>
    <property type="molecule type" value="Genomic_DNA"/>
</dbReference>
<reference evidence="2" key="1">
    <citation type="submission" date="2020-04" db="EMBL/GenBank/DDBJ databases">
        <authorList>
            <person name="Chiriac C."/>
            <person name="Salcher M."/>
            <person name="Ghai R."/>
            <person name="Kavagutti S V."/>
        </authorList>
    </citation>
    <scope>NUCLEOTIDE SEQUENCE</scope>
</reference>
<gene>
    <name evidence="2" type="ORF">UFOVP513_30</name>
</gene>
<name>A0A6J5MPW0_9CAUD</name>
<feature type="compositionally biased region" description="Polar residues" evidence="1">
    <location>
        <begin position="59"/>
        <end position="71"/>
    </location>
</feature>
<protein>
    <submittedName>
        <fullName evidence="2">Uncharacterized protein</fullName>
    </submittedName>
</protein>
<sequence length="78" mass="8611">MKDLQIKSTVPGADLLNKNQRMAKPVRAQRPADNTDGGQPHWPIGTMPVGGFRSVFNFDDNQTSTKLSPTTKPGRKVY</sequence>
<organism evidence="2">
    <name type="scientific">uncultured Caudovirales phage</name>
    <dbReference type="NCBI Taxonomy" id="2100421"/>
    <lineage>
        <taxon>Viruses</taxon>
        <taxon>Duplodnaviria</taxon>
        <taxon>Heunggongvirae</taxon>
        <taxon>Uroviricota</taxon>
        <taxon>Caudoviricetes</taxon>
        <taxon>Peduoviridae</taxon>
        <taxon>Maltschvirus</taxon>
        <taxon>Maltschvirus maltsch</taxon>
    </lineage>
</organism>